<evidence type="ECO:0000259" key="10">
    <source>
        <dbReference type="Pfam" id="PF10509"/>
    </source>
</evidence>
<dbReference type="SUPFAM" id="SSF55060">
    <property type="entry name" value="GHMP Kinase, C-terminal domain"/>
    <property type="match status" value="1"/>
</dbReference>
<dbReference type="InterPro" id="IPR019539">
    <property type="entry name" value="GalKase_N"/>
</dbReference>
<dbReference type="PANTHER" id="PTHR10457:SF7">
    <property type="entry name" value="GALACTOKINASE-RELATED"/>
    <property type="match status" value="1"/>
</dbReference>
<feature type="domain" description="GHMP kinase N-terminal" evidence="8">
    <location>
        <begin position="99"/>
        <end position="188"/>
    </location>
</feature>
<dbReference type="EC" id="2.7.1.6" evidence="7"/>
<evidence type="ECO:0000256" key="5">
    <source>
        <dbReference type="ARBA" id="ARBA00022840"/>
    </source>
</evidence>
<proteinExistence type="inferred from homology"/>
<dbReference type="PROSITE" id="PS00106">
    <property type="entry name" value="GALACTOKINASE"/>
    <property type="match status" value="1"/>
</dbReference>
<keyword evidence="6" id="KW-0119">Carbohydrate metabolism</keyword>
<evidence type="ECO:0000313" key="12">
    <source>
        <dbReference type="Proteomes" id="UP001055940"/>
    </source>
</evidence>
<evidence type="ECO:0000256" key="1">
    <source>
        <dbReference type="ARBA" id="ARBA00006566"/>
    </source>
</evidence>
<keyword evidence="5" id="KW-0067">ATP-binding</keyword>
<keyword evidence="4" id="KW-0418">Kinase</keyword>
<dbReference type="InterPro" id="IPR019741">
    <property type="entry name" value="Galactokinase_CS"/>
</dbReference>
<dbReference type="InterPro" id="IPR013750">
    <property type="entry name" value="GHMP_kinase_C_dom"/>
</dbReference>
<evidence type="ECO:0000259" key="8">
    <source>
        <dbReference type="Pfam" id="PF00288"/>
    </source>
</evidence>
<dbReference type="GO" id="GO:0004335">
    <property type="term" value="F:galactokinase activity"/>
    <property type="evidence" value="ECO:0007669"/>
    <property type="project" value="UniProtKB-EC"/>
</dbReference>
<dbReference type="InterPro" id="IPR006206">
    <property type="entry name" value="Mevalonate/galactokinase"/>
</dbReference>
<dbReference type="InterPro" id="IPR036554">
    <property type="entry name" value="GHMP_kinase_C_sf"/>
</dbReference>
<dbReference type="EMBL" id="CP099837">
    <property type="protein sequence ID" value="USY23139.1"/>
    <property type="molecule type" value="Genomic_DNA"/>
</dbReference>
<dbReference type="Gene3D" id="3.30.70.890">
    <property type="entry name" value="GHMP kinase, C-terminal domain"/>
    <property type="match status" value="1"/>
</dbReference>
<dbReference type="PRINTS" id="PR00959">
    <property type="entry name" value="MEVGALKINASE"/>
</dbReference>
<dbReference type="InterPro" id="IPR000705">
    <property type="entry name" value="Galactokinase"/>
</dbReference>
<keyword evidence="2 11" id="KW-0808">Transferase</keyword>
<evidence type="ECO:0000256" key="6">
    <source>
        <dbReference type="ARBA" id="ARBA00023144"/>
    </source>
</evidence>
<evidence type="ECO:0000256" key="3">
    <source>
        <dbReference type="ARBA" id="ARBA00022741"/>
    </source>
</evidence>
<dbReference type="InterPro" id="IPR014721">
    <property type="entry name" value="Ribsml_uS5_D2-typ_fold_subgr"/>
</dbReference>
<evidence type="ECO:0000256" key="2">
    <source>
        <dbReference type="ARBA" id="ARBA00022679"/>
    </source>
</evidence>
<name>A0ABY5DI59_9ACTN</name>
<dbReference type="Pfam" id="PF10509">
    <property type="entry name" value="GalKase_gal_bdg"/>
    <property type="match status" value="1"/>
</dbReference>
<evidence type="ECO:0000256" key="4">
    <source>
        <dbReference type="ARBA" id="ARBA00022777"/>
    </source>
</evidence>
<dbReference type="PANTHER" id="PTHR10457">
    <property type="entry name" value="MEVALONATE KINASE/GALACTOKINASE"/>
    <property type="match status" value="1"/>
</dbReference>
<dbReference type="InterPro" id="IPR020568">
    <property type="entry name" value="Ribosomal_Su5_D2-typ_SF"/>
</dbReference>
<dbReference type="Pfam" id="PF08544">
    <property type="entry name" value="GHMP_kinases_C"/>
    <property type="match status" value="1"/>
</dbReference>
<sequence>MSEQRANDIAEDFRELFGTAPEGVWTAPGRINLIGEHTDYNDGFALPIALPHSLTVAAARRPDGIARLRSRQFDGAFEVRLVDLSPGGVTGWAAYQAGALWTLLDEGYDIGGLDLLVESHIPTGSGLSTSAAVSCATVLAATGLYGAESSSGSPGEPAPAEVARLAQRAENDFVGMPCGIMDQSAVMLADEGRALFLDCRSLETEQVPFDPAAHGMSLLVVDTRAPRRLVEGAYAERRRACEEAARILGVRSLRDVSAGELPEALAALPDDISRRRVRHVVTENARVLEAVALFRAGRPRESGPLFTASHASLRDDYEVSVPEVDTAVTAVLSAGALGARITGGGFGGCVIALVDTENAADCGEVVRAAFAEQGFDEPVVFTALPSTGARRLS</sequence>
<dbReference type="Proteomes" id="UP001055940">
    <property type="component" value="Chromosome"/>
</dbReference>
<dbReference type="NCBIfam" id="TIGR00131">
    <property type="entry name" value="gal_kin"/>
    <property type="match status" value="1"/>
</dbReference>
<feature type="domain" description="Galactokinase N-terminal" evidence="10">
    <location>
        <begin position="11"/>
        <end position="60"/>
    </location>
</feature>
<organism evidence="11 12">
    <name type="scientific">Nocardiopsis exhalans</name>
    <dbReference type="NCBI Taxonomy" id="163604"/>
    <lineage>
        <taxon>Bacteria</taxon>
        <taxon>Bacillati</taxon>
        <taxon>Actinomycetota</taxon>
        <taxon>Actinomycetes</taxon>
        <taxon>Streptosporangiales</taxon>
        <taxon>Nocardiopsidaceae</taxon>
        <taxon>Nocardiopsis</taxon>
    </lineage>
</organism>
<evidence type="ECO:0000259" key="9">
    <source>
        <dbReference type="Pfam" id="PF08544"/>
    </source>
</evidence>
<keyword evidence="12" id="KW-1185">Reference proteome</keyword>
<dbReference type="PRINTS" id="PR00473">
    <property type="entry name" value="GALCTOKINASE"/>
</dbReference>
<evidence type="ECO:0000256" key="7">
    <source>
        <dbReference type="NCBIfam" id="TIGR00131"/>
    </source>
</evidence>
<gene>
    <name evidence="11" type="primary">galK</name>
    <name evidence="11" type="ORF">NE857_04060</name>
</gene>
<protein>
    <recommendedName>
        <fullName evidence="7">Galactokinase</fullName>
        <ecNumber evidence="7">2.7.1.6</ecNumber>
    </recommendedName>
</protein>
<accession>A0ABY5DI59</accession>
<dbReference type="Pfam" id="PF00288">
    <property type="entry name" value="GHMP_kinases_N"/>
    <property type="match status" value="1"/>
</dbReference>
<keyword evidence="6" id="KW-0299">Galactose metabolism</keyword>
<keyword evidence="3" id="KW-0547">Nucleotide-binding</keyword>
<comment type="similarity">
    <text evidence="1">Belongs to the GHMP kinase family. GalK subfamily.</text>
</comment>
<reference evidence="11" key="1">
    <citation type="submission" date="2022-06" db="EMBL/GenBank/DDBJ databases">
        <authorList>
            <person name="Ping M."/>
        </authorList>
    </citation>
    <scope>NUCLEOTIDE SEQUENCE</scope>
    <source>
        <strain evidence="11">JCM11759T</strain>
    </source>
</reference>
<dbReference type="Gene3D" id="3.30.230.10">
    <property type="match status" value="1"/>
</dbReference>
<dbReference type="PIRSF" id="PIRSF000530">
    <property type="entry name" value="Galactokinase"/>
    <property type="match status" value="1"/>
</dbReference>
<dbReference type="SUPFAM" id="SSF54211">
    <property type="entry name" value="Ribosomal protein S5 domain 2-like"/>
    <property type="match status" value="1"/>
</dbReference>
<feature type="domain" description="GHMP kinase C-terminal" evidence="9">
    <location>
        <begin position="291"/>
        <end position="369"/>
    </location>
</feature>
<evidence type="ECO:0000313" key="11">
    <source>
        <dbReference type="EMBL" id="USY23139.1"/>
    </source>
</evidence>
<dbReference type="InterPro" id="IPR006204">
    <property type="entry name" value="GHMP_kinase_N_dom"/>
</dbReference>